<keyword evidence="6" id="KW-1185">Reference proteome</keyword>
<evidence type="ECO:0000259" key="4">
    <source>
        <dbReference type="PROSITE" id="PS01124"/>
    </source>
</evidence>
<keyword evidence="3" id="KW-0804">Transcription</keyword>
<keyword evidence="1" id="KW-0805">Transcription regulation</keyword>
<proteinExistence type="predicted"/>
<dbReference type="SUPFAM" id="SSF46689">
    <property type="entry name" value="Homeodomain-like"/>
    <property type="match status" value="1"/>
</dbReference>
<dbReference type="AlphaFoldDB" id="A0A2D0N5H2"/>
<comment type="caution">
    <text evidence="5">The sequence shown here is derived from an EMBL/GenBank/DDBJ whole genome shotgun (WGS) entry which is preliminary data.</text>
</comment>
<dbReference type="Pfam" id="PF12833">
    <property type="entry name" value="HTH_18"/>
    <property type="match status" value="1"/>
</dbReference>
<dbReference type="PRINTS" id="PR00032">
    <property type="entry name" value="HTHARAC"/>
</dbReference>
<accession>A0A2D0N5H2</accession>
<dbReference type="Proteomes" id="UP000223913">
    <property type="component" value="Unassembled WGS sequence"/>
</dbReference>
<dbReference type="PROSITE" id="PS01124">
    <property type="entry name" value="HTH_ARAC_FAMILY_2"/>
    <property type="match status" value="1"/>
</dbReference>
<reference evidence="5 6" key="1">
    <citation type="submission" date="2017-10" db="EMBL/GenBank/DDBJ databases">
        <title>The draft genome sequence of Lewinella nigricans NBRC 102662.</title>
        <authorList>
            <person name="Wang K."/>
        </authorList>
    </citation>
    <scope>NUCLEOTIDE SEQUENCE [LARGE SCALE GENOMIC DNA]</scope>
    <source>
        <strain evidence="5 6">NBRC 102662</strain>
    </source>
</reference>
<dbReference type="GO" id="GO:0043565">
    <property type="term" value="F:sequence-specific DNA binding"/>
    <property type="evidence" value="ECO:0007669"/>
    <property type="project" value="InterPro"/>
</dbReference>
<evidence type="ECO:0000256" key="2">
    <source>
        <dbReference type="ARBA" id="ARBA00023125"/>
    </source>
</evidence>
<dbReference type="RefSeq" id="WP_099153245.1">
    <property type="nucleotide sequence ID" value="NZ_PDUD01000032.1"/>
</dbReference>
<dbReference type="OrthoDB" id="644686at2"/>
<dbReference type="PANTHER" id="PTHR43280:SF32">
    <property type="entry name" value="TRANSCRIPTIONAL REGULATORY PROTEIN"/>
    <property type="match status" value="1"/>
</dbReference>
<dbReference type="PANTHER" id="PTHR43280">
    <property type="entry name" value="ARAC-FAMILY TRANSCRIPTIONAL REGULATOR"/>
    <property type="match status" value="1"/>
</dbReference>
<sequence length="301" mass="34996">MEKWLKVDSIAQLVELSGFPPVAYPYFAIIRVEDLATLPGEFFQPLVFNFYTAGLKKNLSGAVRYGRATYDFNKGVLGFTAPNQVLEINEDMKNNGSGWMIFFEIEFLRGHALQNNIDQYGFFNYDVNEALHLSDKEEKIIEDIFQRMAAEYENNIDRFSREVMLSYLDLLLKYSNRYYSRQFITRNEVGSDLLKRFEQQLGQYFREGLFRKLGLPTVAYFAEALCVSPNYLSDFLRSNTGKSTQEHIHLAILEQAKILLLSSSRTVSQIAYELGFEYPQYFSRLFKQKTGLTPSAFRMRE</sequence>
<organism evidence="5 6">
    <name type="scientific">Flavilitoribacter nigricans (strain ATCC 23147 / DSM 23189 / NBRC 102662 / NCIMB 1420 / SS-2)</name>
    <name type="common">Lewinella nigricans</name>
    <dbReference type="NCBI Taxonomy" id="1122177"/>
    <lineage>
        <taxon>Bacteria</taxon>
        <taxon>Pseudomonadati</taxon>
        <taxon>Bacteroidota</taxon>
        <taxon>Saprospiria</taxon>
        <taxon>Saprospirales</taxon>
        <taxon>Lewinellaceae</taxon>
        <taxon>Flavilitoribacter</taxon>
    </lineage>
</organism>
<evidence type="ECO:0000256" key="1">
    <source>
        <dbReference type="ARBA" id="ARBA00023015"/>
    </source>
</evidence>
<dbReference type="InterPro" id="IPR009057">
    <property type="entry name" value="Homeodomain-like_sf"/>
</dbReference>
<feature type="domain" description="HTH araC/xylS-type" evidence="4">
    <location>
        <begin position="199"/>
        <end position="300"/>
    </location>
</feature>
<dbReference type="EMBL" id="PDUD01000032">
    <property type="protein sequence ID" value="PHN03409.1"/>
    <property type="molecule type" value="Genomic_DNA"/>
</dbReference>
<dbReference type="SMART" id="SM00342">
    <property type="entry name" value="HTH_ARAC"/>
    <property type="match status" value="1"/>
</dbReference>
<protein>
    <submittedName>
        <fullName evidence="5">AraC family transcriptional regulator</fullName>
    </submittedName>
</protein>
<dbReference type="InterPro" id="IPR018060">
    <property type="entry name" value="HTH_AraC"/>
</dbReference>
<evidence type="ECO:0000313" key="5">
    <source>
        <dbReference type="EMBL" id="PHN03409.1"/>
    </source>
</evidence>
<evidence type="ECO:0000313" key="6">
    <source>
        <dbReference type="Proteomes" id="UP000223913"/>
    </source>
</evidence>
<evidence type="ECO:0000256" key="3">
    <source>
        <dbReference type="ARBA" id="ARBA00023163"/>
    </source>
</evidence>
<dbReference type="InterPro" id="IPR020449">
    <property type="entry name" value="Tscrpt_reg_AraC-type_HTH"/>
</dbReference>
<gene>
    <name evidence="5" type="ORF">CRP01_27380</name>
</gene>
<dbReference type="GO" id="GO:0003700">
    <property type="term" value="F:DNA-binding transcription factor activity"/>
    <property type="evidence" value="ECO:0007669"/>
    <property type="project" value="InterPro"/>
</dbReference>
<name>A0A2D0N5H2_FLAN2</name>
<keyword evidence="2" id="KW-0238">DNA-binding</keyword>
<dbReference type="Gene3D" id="1.10.10.60">
    <property type="entry name" value="Homeodomain-like"/>
    <property type="match status" value="1"/>
</dbReference>